<feature type="compositionally biased region" description="Basic and acidic residues" evidence="6">
    <location>
        <begin position="1"/>
        <end position="11"/>
    </location>
</feature>
<dbReference type="InterPro" id="IPR035082">
    <property type="entry name" value="Nrap_D1"/>
</dbReference>
<dbReference type="GO" id="GO:0034456">
    <property type="term" value="C:UTP-C complex"/>
    <property type="evidence" value="ECO:0007669"/>
    <property type="project" value="TreeGrafter"/>
</dbReference>
<dbReference type="GO" id="GO:0006409">
    <property type="term" value="P:tRNA export from nucleus"/>
    <property type="evidence" value="ECO:0007669"/>
    <property type="project" value="TreeGrafter"/>
</dbReference>
<evidence type="ECO:0000259" key="9">
    <source>
        <dbReference type="Pfam" id="PF17404"/>
    </source>
</evidence>
<dbReference type="Proteomes" id="UP001472866">
    <property type="component" value="Chromosome 12"/>
</dbReference>
<evidence type="ECO:0000259" key="7">
    <source>
        <dbReference type="Pfam" id="PF03813"/>
    </source>
</evidence>
<dbReference type="GO" id="GO:0003723">
    <property type="term" value="F:RNA binding"/>
    <property type="evidence" value="ECO:0007669"/>
    <property type="project" value="UniProtKB-KW"/>
</dbReference>
<dbReference type="Gene3D" id="1.10.1410.10">
    <property type="match status" value="1"/>
</dbReference>
<dbReference type="InterPro" id="IPR035368">
    <property type="entry name" value="Nrap_D3"/>
</dbReference>
<evidence type="ECO:0000256" key="4">
    <source>
        <dbReference type="ARBA" id="ARBA00023242"/>
    </source>
</evidence>
<dbReference type="Pfam" id="PF17406">
    <property type="entry name" value="Nrap_D5"/>
    <property type="match status" value="1"/>
</dbReference>
<protein>
    <submittedName>
        <fullName evidence="13">Nucleolar protein</fullName>
    </submittedName>
</protein>
<evidence type="ECO:0000259" key="11">
    <source>
        <dbReference type="Pfam" id="PF17406"/>
    </source>
</evidence>
<name>A0AAX4PHT0_9CHLO</name>
<evidence type="ECO:0000256" key="6">
    <source>
        <dbReference type="SAM" id="MobiDB-lite"/>
    </source>
</evidence>
<feature type="domain" description="Nrap protein" evidence="12">
    <location>
        <begin position="954"/>
        <end position="1089"/>
    </location>
</feature>
<comment type="similarity">
    <text evidence="2 5">Belongs to the NRAP family.</text>
</comment>
<evidence type="ECO:0000256" key="5">
    <source>
        <dbReference type="RuleBase" id="RU364032"/>
    </source>
</evidence>
<dbReference type="Pfam" id="PF17403">
    <property type="entry name" value="Nrap_D2"/>
    <property type="match status" value="1"/>
</dbReference>
<comment type="subcellular location">
    <subcellularLocation>
        <location evidence="1 5">Nucleus</location>
        <location evidence="1 5">Nucleolus</location>
    </subcellularLocation>
</comment>
<evidence type="ECO:0000313" key="14">
    <source>
        <dbReference type="Proteomes" id="UP001472866"/>
    </source>
</evidence>
<dbReference type="PANTHER" id="PTHR17972:SF0">
    <property type="entry name" value="NUCLEOLAR PROTEIN 6"/>
    <property type="match status" value="1"/>
</dbReference>
<evidence type="ECO:0000256" key="2">
    <source>
        <dbReference type="ARBA" id="ARBA00006674"/>
    </source>
</evidence>
<proteinExistence type="inferred from homology"/>
<dbReference type="Pfam" id="PF17404">
    <property type="entry name" value="Nrap_D3"/>
    <property type="match status" value="1"/>
</dbReference>
<dbReference type="GO" id="GO:0032040">
    <property type="term" value="C:small-subunit processome"/>
    <property type="evidence" value="ECO:0007669"/>
    <property type="project" value="TreeGrafter"/>
</dbReference>
<organism evidence="13 14">
    <name type="scientific">Chloropicon roscoffensis</name>
    <dbReference type="NCBI Taxonomy" id="1461544"/>
    <lineage>
        <taxon>Eukaryota</taxon>
        <taxon>Viridiplantae</taxon>
        <taxon>Chlorophyta</taxon>
        <taxon>Chloropicophyceae</taxon>
        <taxon>Chloropicales</taxon>
        <taxon>Chloropicaceae</taxon>
        <taxon>Chloropicon</taxon>
    </lineage>
</organism>
<reference evidence="13 14" key="1">
    <citation type="submission" date="2024-03" db="EMBL/GenBank/DDBJ databases">
        <title>Complete genome sequence of the green alga Chloropicon roscoffensis RCC1871.</title>
        <authorList>
            <person name="Lemieux C."/>
            <person name="Pombert J.-F."/>
            <person name="Otis C."/>
            <person name="Turmel M."/>
        </authorList>
    </citation>
    <scope>NUCLEOTIDE SEQUENCE [LARGE SCALE GENOMIC DNA]</scope>
    <source>
        <strain evidence="13 14">RCC1871</strain>
    </source>
</reference>
<dbReference type="InterPro" id="IPR035371">
    <property type="entry name" value="Nrap_D6"/>
</dbReference>
<dbReference type="InterPro" id="IPR035370">
    <property type="entry name" value="Nrap_D5"/>
</dbReference>
<feature type="domain" description="Nrap protein" evidence="8">
    <location>
        <begin position="292"/>
        <end position="438"/>
    </location>
</feature>
<dbReference type="PANTHER" id="PTHR17972">
    <property type="entry name" value="NUCLEOLAR RNA-ASSOCIATED PROTEIN"/>
    <property type="match status" value="1"/>
</dbReference>
<sequence>MVDELKRKRNEEEGEEEEEMMMMEEATTSAAAVGGRARSDDLLFQIQIGELLKEVRGVGEGSHEALEDHVQGLTDKIAEAWDPSAEVLSVGAGGDYLGCAQAAQEVRAEPPTEFRVVGSLALGTSDEISNRLSVDVAVVVPDSVFTKKDFLSHRYAAKRSLYLAHLVNAVYRVRDLSKASVRYEFLGNDARKPAAVASTTWRGKVVEIRLIPCISPATFEPHYLHPRRCNIKTGFERLGRPKPWKTGGRSFASKSENGEPVTPLYTTAIAEDAMLLEHHRFLEASLSKHRPLRDAVVLLKIWARKHGLVAEGHGVAGGLLTALACHVWRSREVSASASALQAFRILLEGIGSLDFSEGASCRDLAGAEGHGPSKDPPGLTPFRETFESVFLDSTGWVNLAARMPTSVAETLSGCASRAASVLGSFLPAETKFEKLFLARPYFGMHHDHHIRVELSSGPGAAAFGGDLSLWADQERLVERVATMALGRRVLSAQCGPRPLRPQVVRKSDRAARLLVSRPELEDEGIDLFLRSNADLAHSAVDVGPANTEKELCRNFRSFWGERSQLRQFKDTRIAEAVIWSLDREKPHLLLLESLTVALQRNAKPPGCRISVSTRETALDFLLEASSAGEDKPGAIRAFDKLSRMLKSLDGLPLKIESVQVASSLFRRTEPMPLRRHDLCGARPAKDGKSYKSHVPVIECFAGLEGSRRWPRNPELQRKTLAAMALHAASTLERSFGIACIGTEDHVDILYEGYAFRLRLHSLGGPSGLSSDEVGLKVKHHAAISGLATRNPPYCAAVRLAKRWLGAQLLSPHFCQEAVELMVAEAFCNPSCLPPPGSHWSGFLRFLHNLASFPWDERAMYVDATRPEEVSVAEHREKVEALEASFARATGGGKAFLAAPHQADPERWAGGAGAAEACRSAARAASSSLRFLDQEMPSADNGFGRKVLAVFTPNLEFYDVLLRLHPASVPLWKYFACVSDAGASNRAEAVGESMRLQTVKNTAESGARAKLIVGENLAMEAVRRVQALLGDRALVGYDEFAGTTVGIAWNPAFFVPSREPREGEAGWVVPVRTGEGKAFVPNVLALMDEVCAGLRGFLSGVEYL</sequence>
<dbReference type="AlphaFoldDB" id="A0AAX4PHT0"/>
<evidence type="ECO:0000313" key="13">
    <source>
        <dbReference type="EMBL" id="WZN65484.1"/>
    </source>
</evidence>
<evidence type="ECO:0000259" key="12">
    <source>
        <dbReference type="Pfam" id="PF17407"/>
    </source>
</evidence>
<dbReference type="GO" id="GO:0006364">
    <property type="term" value="P:rRNA processing"/>
    <property type="evidence" value="ECO:0007669"/>
    <property type="project" value="TreeGrafter"/>
</dbReference>
<evidence type="ECO:0000259" key="10">
    <source>
        <dbReference type="Pfam" id="PF17405"/>
    </source>
</evidence>
<keyword evidence="14" id="KW-1185">Reference proteome</keyword>
<feature type="domain" description="Nrap protein" evidence="7">
    <location>
        <begin position="134"/>
        <end position="286"/>
    </location>
</feature>
<keyword evidence="3 5" id="KW-0694">RNA-binding</keyword>
<evidence type="ECO:0000256" key="3">
    <source>
        <dbReference type="ARBA" id="ARBA00022884"/>
    </source>
</evidence>
<feature type="domain" description="Nrap protein" evidence="11">
    <location>
        <begin position="792"/>
        <end position="937"/>
    </location>
</feature>
<dbReference type="InterPro" id="IPR035369">
    <property type="entry name" value="Nrap_D4"/>
</dbReference>
<dbReference type="EMBL" id="CP151512">
    <property type="protein sequence ID" value="WZN65484.1"/>
    <property type="molecule type" value="Genomic_DNA"/>
</dbReference>
<evidence type="ECO:0000259" key="8">
    <source>
        <dbReference type="Pfam" id="PF17403"/>
    </source>
</evidence>
<accession>A0AAX4PHT0</accession>
<dbReference type="InterPro" id="IPR035367">
    <property type="entry name" value="Nrap_D2"/>
</dbReference>
<evidence type="ECO:0000256" key="1">
    <source>
        <dbReference type="ARBA" id="ARBA00004604"/>
    </source>
</evidence>
<gene>
    <name evidence="13" type="ORF">HKI87_12g70430</name>
</gene>
<dbReference type="InterPro" id="IPR005554">
    <property type="entry name" value="NOL6/Upt22"/>
</dbReference>
<feature type="region of interest" description="Disordered" evidence="6">
    <location>
        <begin position="1"/>
        <end position="20"/>
    </location>
</feature>
<feature type="domain" description="Nrap protein" evidence="10">
    <location>
        <begin position="631"/>
        <end position="761"/>
    </location>
</feature>
<feature type="domain" description="Nrap protein" evidence="9">
    <location>
        <begin position="472"/>
        <end position="590"/>
    </location>
</feature>
<keyword evidence="4 5" id="KW-0539">Nucleus</keyword>
<dbReference type="GO" id="GO:0032545">
    <property type="term" value="C:CURI complex"/>
    <property type="evidence" value="ECO:0007669"/>
    <property type="project" value="TreeGrafter"/>
</dbReference>
<dbReference type="Pfam" id="PF17407">
    <property type="entry name" value="Nrap_D6"/>
    <property type="match status" value="1"/>
</dbReference>
<dbReference type="Pfam" id="PF03813">
    <property type="entry name" value="Nrap"/>
    <property type="match status" value="1"/>
</dbReference>
<dbReference type="Pfam" id="PF17405">
    <property type="entry name" value="Nrap_D4"/>
    <property type="match status" value="1"/>
</dbReference>